<sequence length="720" mass="83539">MLEWKKYLIILVGALFMYSVSTVLASQEVEVLKHLNRNEQVAPPVAQKIPHTTTYHGQVLHDDYHWLKDKSRKSKAVLDYIAAENLYTEKMTAHCTKLQQEIYQEMVSKIKETDWEVPVRIDNYFYYKRTEKGKQYPIHCRKKDSLEAPEEIILDVNEVAKNHDYFDLGYTRVSPDHCYLAYTVDLDGSEIQTLYIKDLRTGSLLKDTIQRVGSLAWANDNKTIFYDLVDEAKRSYKIYRHELGTDLAQDVMLYHEKDEAFYIWVEKTRSKAYLIIGTGSQITSEIRILKADTPREKLTLIQPREKGVQYYVQHHGDFFYILTNIGGAKNFKIMTAPINAPIKDNWLEFRKEQESAYINECDMFRQYMVLQETDDGLQKICIIDLKSKEEHYLPFPEPIYCLWSKANPTFDSTLFRFGYSSLVTPDSVFDYNMHTRTMELKKQDEVRQYDSSRYHSERIFAQAKDGTSIPVSLVYKKDSFHKDGSNALVLEAYGAYGVSSDPYFSSIRLSLLDRNFVYAIAHVRGGREYGEEWYEQGRLLNKKNTFTDFISCAEQLIKEKYTAQDKLVIYGGSAGGLLMGAVTNLRPDLFKIVIAGVPFVDMLNTMLDPSLTSTVVEYDEWGNPNEKKYFDYMRSYCPYQNVKAQSYPHMIILAGFYDPRVNYWEPAKWTAKLRALKTDQNLILLKTEMSGHGGASGRYDILLEYAFLNAVVFDLLGIKH</sequence>
<feature type="domain" description="Peptidase S9 prolyl oligopeptidase catalytic" evidence="5">
    <location>
        <begin position="504"/>
        <end position="707"/>
    </location>
</feature>
<keyword evidence="4" id="KW-0720">Serine protease</keyword>
<dbReference type="InterPro" id="IPR002470">
    <property type="entry name" value="Peptidase_S9A"/>
</dbReference>
<dbReference type="InterPro" id="IPR023302">
    <property type="entry name" value="Pept_S9A_N"/>
</dbReference>
<keyword evidence="3" id="KW-0378">Hydrolase</keyword>
<dbReference type="Gene3D" id="2.130.10.120">
    <property type="entry name" value="Prolyl oligopeptidase, N-terminal domain"/>
    <property type="match status" value="1"/>
</dbReference>
<protein>
    <submittedName>
        <fullName evidence="7">S9 family peptidase</fullName>
    </submittedName>
</protein>
<evidence type="ECO:0000256" key="4">
    <source>
        <dbReference type="ARBA" id="ARBA00022825"/>
    </source>
</evidence>
<dbReference type="SUPFAM" id="SSF50993">
    <property type="entry name" value="Peptidase/esterase 'gauge' domain"/>
    <property type="match status" value="1"/>
</dbReference>
<dbReference type="PRINTS" id="PR00862">
    <property type="entry name" value="PROLIGOPTASE"/>
</dbReference>
<reference evidence="7 8" key="1">
    <citation type="submission" date="2024-09" db="EMBL/GenBank/DDBJ databases">
        <title>Laminarin stimulates single cell rates of sulfate reduction while oxygen inhibits transcriptomic activity in coastal marine sediment.</title>
        <authorList>
            <person name="Lindsay M."/>
            <person name="Orcutt B."/>
            <person name="Emerson D."/>
            <person name="Stepanauskas R."/>
            <person name="D'Angelo T."/>
        </authorList>
    </citation>
    <scope>NUCLEOTIDE SEQUENCE [LARGE SCALE GENOMIC DNA]</scope>
    <source>
        <strain evidence="7">SAG AM-311-K15</strain>
    </source>
</reference>
<evidence type="ECO:0000259" key="5">
    <source>
        <dbReference type="Pfam" id="PF00326"/>
    </source>
</evidence>
<evidence type="ECO:0000313" key="7">
    <source>
        <dbReference type="EMBL" id="MFC1851888.1"/>
    </source>
</evidence>
<proteinExistence type="inferred from homology"/>
<evidence type="ECO:0000256" key="3">
    <source>
        <dbReference type="ARBA" id="ARBA00022801"/>
    </source>
</evidence>
<dbReference type="Proteomes" id="UP001594351">
    <property type="component" value="Unassembled WGS sequence"/>
</dbReference>
<keyword evidence="2" id="KW-0645">Protease</keyword>
<comment type="similarity">
    <text evidence="1">Belongs to the peptidase S9A family.</text>
</comment>
<dbReference type="SUPFAM" id="SSF53474">
    <property type="entry name" value="alpha/beta-Hydrolases"/>
    <property type="match status" value="1"/>
</dbReference>
<accession>A0ABV6Z0B6</accession>
<dbReference type="InterPro" id="IPR001375">
    <property type="entry name" value="Peptidase_S9_cat"/>
</dbReference>
<evidence type="ECO:0000256" key="1">
    <source>
        <dbReference type="ARBA" id="ARBA00005228"/>
    </source>
</evidence>
<keyword evidence="8" id="KW-1185">Reference proteome</keyword>
<gene>
    <name evidence="7" type="ORF">ACFL27_16980</name>
</gene>
<comment type="caution">
    <text evidence="7">The sequence shown here is derived from an EMBL/GenBank/DDBJ whole genome shotgun (WGS) entry which is preliminary data.</text>
</comment>
<evidence type="ECO:0000256" key="2">
    <source>
        <dbReference type="ARBA" id="ARBA00022670"/>
    </source>
</evidence>
<dbReference type="InterPro" id="IPR029058">
    <property type="entry name" value="AB_hydrolase_fold"/>
</dbReference>
<dbReference type="Pfam" id="PF02897">
    <property type="entry name" value="Peptidase_S9_N"/>
    <property type="match status" value="1"/>
</dbReference>
<dbReference type="EMBL" id="JBHPBY010000238">
    <property type="protein sequence ID" value="MFC1851888.1"/>
    <property type="molecule type" value="Genomic_DNA"/>
</dbReference>
<dbReference type="Gene3D" id="3.40.50.1820">
    <property type="entry name" value="alpha/beta hydrolase"/>
    <property type="match status" value="1"/>
</dbReference>
<evidence type="ECO:0000313" key="8">
    <source>
        <dbReference type="Proteomes" id="UP001594351"/>
    </source>
</evidence>
<name>A0ABV6Z0B6_UNCC1</name>
<dbReference type="PANTHER" id="PTHR11757:SF19">
    <property type="entry name" value="PROLYL ENDOPEPTIDASE-LIKE"/>
    <property type="match status" value="1"/>
</dbReference>
<dbReference type="PANTHER" id="PTHR11757">
    <property type="entry name" value="PROTEASE FAMILY S9A OLIGOPEPTIDASE"/>
    <property type="match status" value="1"/>
</dbReference>
<evidence type="ECO:0000259" key="6">
    <source>
        <dbReference type="Pfam" id="PF02897"/>
    </source>
</evidence>
<organism evidence="7 8">
    <name type="scientific">candidate division CSSED10-310 bacterium</name>
    <dbReference type="NCBI Taxonomy" id="2855610"/>
    <lineage>
        <taxon>Bacteria</taxon>
        <taxon>Bacteria division CSSED10-310</taxon>
    </lineage>
</organism>
<dbReference type="Pfam" id="PF00326">
    <property type="entry name" value="Peptidase_S9"/>
    <property type="match status" value="1"/>
</dbReference>
<dbReference type="InterPro" id="IPR051543">
    <property type="entry name" value="Serine_Peptidase_S9A"/>
</dbReference>
<feature type="domain" description="Peptidase S9A N-terminal" evidence="6">
    <location>
        <begin position="44"/>
        <end position="443"/>
    </location>
</feature>